<comment type="catalytic activity">
    <reaction evidence="13">
        <text>L-seryl-[protein] + ATP = O-phospho-L-seryl-[protein] + ADP + H(+)</text>
        <dbReference type="Rhea" id="RHEA:17989"/>
        <dbReference type="Rhea" id="RHEA-COMP:9863"/>
        <dbReference type="Rhea" id="RHEA-COMP:11604"/>
        <dbReference type="ChEBI" id="CHEBI:15378"/>
        <dbReference type="ChEBI" id="CHEBI:29999"/>
        <dbReference type="ChEBI" id="CHEBI:30616"/>
        <dbReference type="ChEBI" id="CHEBI:83421"/>
        <dbReference type="ChEBI" id="CHEBI:456216"/>
        <dbReference type="EC" id="2.7.11.1"/>
    </reaction>
</comment>
<evidence type="ECO:0000256" key="6">
    <source>
        <dbReference type="ARBA" id="ARBA00022741"/>
    </source>
</evidence>
<dbReference type="InterPro" id="IPR000595">
    <property type="entry name" value="cNMP-bd_dom"/>
</dbReference>
<evidence type="ECO:0000313" key="20">
    <source>
        <dbReference type="EMBL" id="KAA3676621.1"/>
    </source>
</evidence>
<organism evidence="20 21">
    <name type="scientific">Paragonimus westermani</name>
    <dbReference type="NCBI Taxonomy" id="34504"/>
    <lineage>
        <taxon>Eukaryota</taxon>
        <taxon>Metazoa</taxon>
        <taxon>Spiralia</taxon>
        <taxon>Lophotrochozoa</taxon>
        <taxon>Platyhelminthes</taxon>
        <taxon>Trematoda</taxon>
        <taxon>Digenea</taxon>
        <taxon>Plagiorchiida</taxon>
        <taxon>Troglotremata</taxon>
        <taxon>Troglotrematidae</taxon>
        <taxon>Paragonimus</taxon>
    </lineage>
</organism>
<dbReference type="InterPro" id="IPR000719">
    <property type="entry name" value="Prot_kinase_dom"/>
</dbReference>
<dbReference type="InterPro" id="IPR011009">
    <property type="entry name" value="Kinase-like_dom_sf"/>
</dbReference>
<dbReference type="InterPro" id="IPR008271">
    <property type="entry name" value="Ser/Thr_kinase_AS"/>
</dbReference>
<keyword evidence="21" id="KW-1185">Reference proteome</keyword>
<evidence type="ECO:0000256" key="8">
    <source>
        <dbReference type="ARBA" id="ARBA00022840"/>
    </source>
</evidence>
<evidence type="ECO:0000256" key="12">
    <source>
        <dbReference type="ARBA" id="ARBA00047899"/>
    </source>
</evidence>
<dbReference type="PANTHER" id="PTHR24353:SF147">
    <property type="entry name" value="CGMP-DEPENDENT SERINE_THREONIN PROTEIN KINASE-RELATED"/>
    <property type="match status" value="1"/>
</dbReference>
<accession>A0A5J4NM64</accession>
<feature type="region of interest" description="Disordered" evidence="16">
    <location>
        <begin position="244"/>
        <end position="272"/>
    </location>
</feature>
<dbReference type="PROSITE" id="PS51285">
    <property type="entry name" value="AGC_KINASE_CTER"/>
    <property type="match status" value="1"/>
</dbReference>
<keyword evidence="4" id="KW-0597">Phosphoprotein</keyword>
<dbReference type="AlphaFoldDB" id="A0A5J4NM64"/>
<feature type="domain" description="Cyclic nucleotide-binding" evidence="18">
    <location>
        <begin position="41"/>
        <end position="156"/>
    </location>
</feature>
<dbReference type="InterPro" id="IPR018490">
    <property type="entry name" value="cNMP-bd_dom_sf"/>
</dbReference>
<evidence type="ECO:0000256" key="5">
    <source>
        <dbReference type="ARBA" id="ARBA00022679"/>
    </source>
</evidence>
<reference evidence="20 21" key="1">
    <citation type="journal article" date="2019" name="Gigascience">
        <title>Whole-genome sequence of the oriental lung fluke Paragonimus westermani.</title>
        <authorList>
            <person name="Oey H."/>
            <person name="Zakrzewski M."/>
            <person name="Narain K."/>
            <person name="Devi K.R."/>
            <person name="Agatsuma T."/>
            <person name="Nawaratna S."/>
            <person name="Gobert G.N."/>
            <person name="Jones M.K."/>
            <person name="Ragan M.A."/>
            <person name="McManus D.P."/>
            <person name="Krause L."/>
        </authorList>
    </citation>
    <scope>NUCLEOTIDE SEQUENCE [LARGE SCALE GENOMIC DNA]</scope>
    <source>
        <strain evidence="20 21">IND2009</strain>
    </source>
</reference>
<dbReference type="Gene3D" id="1.10.510.10">
    <property type="entry name" value="Transferase(Phosphotransferase) domain 1"/>
    <property type="match status" value="1"/>
</dbReference>
<name>A0A5J4NM64_9TREM</name>
<dbReference type="Pfam" id="PF00069">
    <property type="entry name" value="Pkinase"/>
    <property type="match status" value="1"/>
</dbReference>
<protein>
    <submittedName>
        <fullName evidence="20">cGMP-dependent protein kinase 1</fullName>
    </submittedName>
</protein>
<keyword evidence="3" id="KW-0140">cGMP</keyword>
<evidence type="ECO:0000256" key="7">
    <source>
        <dbReference type="ARBA" id="ARBA00022777"/>
    </source>
</evidence>
<dbReference type="Proteomes" id="UP000324629">
    <property type="component" value="Unassembled WGS sequence"/>
</dbReference>
<evidence type="ECO:0000256" key="14">
    <source>
        <dbReference type="PIRSR" id="PIRSR000559-1"/>
    </source>
</evidence>
<dbReference type="EMBL" id="QNGE01001892">
    <property type="protein sequence ID" value="KAA3676621.1"/>
    <property type="molecule type" value="Genomic_DNA"/>
</dbReference>
<dbReference type="InterPro" id="IPR002374">
    <property type="entry name" value="cGMP_dep_kinase"/>
</dbReference>
<keyword evidence="7 20" id="KW-0418">Kinase</keyword>
<feature type="active site" description="Proton acceptor" evidence="14">
    <location>
        <position position="461"/>
    </location>
</feature>
<feature type="binding site" evidence="15">
    <location>
        <begin position="343"/>
        <end position="351"/>
    </location>
    <ligand>
        <name>ATP</name>
        <dbReference type="ChEBI" id="CHEBI:30616"/>
    </ligand>
</feature>
<dbReference type="PROSITE" id="PS00889">
    <property type="entry name" value="CNMP_BINDING_2"/>
    <property type="match status" value="2"/>
</dbReference>
<dbReference type="GO" id="GO:0005524">
    <property type="term" value="F:ATP binding"/>
    <property type="evidence" value="ECO:0007669"/>
    <property type="project" value="UniProtKB-KW"/>
</dbReference>
<dbReference type="InterPro" id="IPR014710">
    <property type="entry name" value="RmlC-like_jellyroll"/>
</dbReference>
<dbReference type="InterPro" id="IPR018488">
    <property type="entry name" value="cNMP-bd_CS"/>
</dbReference>
<evidence type="ECO:0000259" key="19">
    <source>
        <dbReference type="PROSITE" id="PS51285"/>
    </source>
</evidence>
<dbReference type="InterPro" id="IPR035014">
    <property type="entry name" value="STKc_cGK"/>
</dbReference>
<feature type="domain" description="Cyclic nucleotide-binding" evidence="18">
    <location>
        <begin position="174"/>
        <end position="246"/>
    </location>
</feature>
<gene>
    <name evidence="20" type="ORF">DEA37_0006789</name>
</gene>
<evidence type="ECO:0000259" key="17">
    <source>
        <dbReference type="PROSITE" id="PS50011"/>
    </source>
</evidence>
<evidence type="ECO:0000313" key="21">
    <source>
        <dbReference type="Proteomes" id="UP000324629"/>
    </source>
</evidence>
<dbReference type="PIRSF" id="PIRSF000559">
    <property type="entry name" value="cGMP-dep_kinase"/>
    <property type="match status" value="1"/>
</dbReference>
<evidence type="ECO:0000256" key="13">
    <source>
        <dbReference type="ARBA" id="ARBA00048679"/>
    </source>
</evidence>
<comment type="caution">
    <text evidence="20">The sequence shown here is derived from an EMBL/GenBank/DDBJ whole genome shotgun (WGS) entry which is preliminary data.</text>
</comment>
<dbReference type="CDD" id="cd00038">
    <property type="entry name" value="CAP_ED"/>
    <property type="match status" value="1"/>
</dbReference>
<dbReference type="Pfam" id="PF00027">
    <property type="entry name" value="cNMP_binding"/>
    <property type="match status" value="2"/>
</dbReference>
<dbReference type="Gene3D" id="2.60.120.10">
    <property type="entry name" value="Jelly Rolls"/>
    <property type="match status" value="2"/>
</dbReference>
<feature type="binding site" evidence="15">
    <location>
        <position position="367"/>
    </location>
    <ligand>
        <name>ATP</name>
        <dbReference type="ChEBI" id="CHEBI:30616"/>
    </ligand>
</feature>
<dbReference type="PROSITE" id="PS00108">
    <property type="entry name" value="PROTEIN_KINASE_ST"/>
    <property type="match status" value="1"/>
</dbReference>
<dbReference type="GO" id="GO:0004692">
    <property type="term" value="F:cGMP-dependent protein kinase activity"/>
    <property type="evidence" value="ECO:0007669"/>
    <property type="project" value="UniProtKB-EC"/>
</dbReference>
<keyword evidence="8 15" id="KW-0067">ATP-binding</keyword>
<evidence type="ECO:0000256" key="11">
    <source>
        <dbReference type="ARBA" id="ARBA00047462"/>
    </source>
</evidence>
<dbReference type="InterPro" id="IPR000961">
    <property type="entry name" value="AGC-kinase_C"/>
</dbReference>
<feature type="domain" description="AGC-kinase C-terminal" evidence="19">
    <location>
        <begin position="599"/>
        <end position="667"/>
    </location>
</feature>
<dbReference type="SMART" id="SM00220">
    <property type="entry name" value="S_TKc"/>
    <property type="match status" value="1"/>
</dbReference>
<dbReference type="PROSITE" id="PS50011">
    <property type="entry name" value="PROTEIN_KINASE_DOM"/>
    <property type="match status" value="1"/>
</dbReference>
<evidence type="ECO:0000256" key="1">
    <source>
        <dbReference type="ARBA" id="ARBA00006352"/>
    </source>
</evidence>
<evidence type="ECO:0000256" key="2">
    <source>
        <dbReference type="ARBA" id="ARBA00022527"/>
    </source>
</evidence>
<dbReference type="SUPFAM" id="SSF51206">
    <property type="entry name" value="cAMP-binding domain-like"/>
    <property type="match status" value="2"/>
</dbReference>
<dbReference type="Gene3D" id="3.30.200.20">
    <property type="entry name" value="Phosphorylase Kinase, domain 1"/>
    <property type="match status" value="1"/>
</dbReference>
<dbReference type="SMART" id="SM00100">
    <property type="entry name" value="cNMP"/>
    <property type="match status" value="1"/>
</dbReference>
<evidence type="ECO:0000256" key="3">
    <source>
        <dbReference type="ARBA" id="ARBA00022535"/>
    </source>
</evidence>
<sequence>FSYLTHSLHYISEVYCFTIFTLDIARRSRQQIREALRSNDLLMNLDAVQLQEMVSCMHEQTVPVGCFIIREGDYGEHLYVGAEGEYEVIKGGKRLCVMTAGRCFGELALLYNCKRTASVKALTESRVWVLERACFQAIMMKTGLERIEERKTFLSRCGHSVTASKAVRVTISTVVNKETGEAVEHNIRHMSRGEYFGEKALLCECRRTANVYALGPGGVEVLCLYRKDFLELIGDLQELKNKPYMDEGDLGGPRKLPSTPPCPKSSHFDSHSEGVTLPAAVDLSRTTMATGVAPDTTNSSDTGGALGLLQISRLALAGQECALQPKPLQTSVRLADLERVCVLGVGGFGRVDLVTLTYDRTQAFALKRMQKQHIVQTRQQEHVHFEKLILSSVNSPFICRLYATFRDSKHVYMLLEACLGGELWTILRDSHNLDDRTTRFCLACCIEALDYLHRHGIIYRDLKPENMLVTARGYIKMCDFGFAKFIGIGQKTWTFCGTPEYVAPEVILNKGHDFAADYWSLGILTFELLTGTPPFQASEPIKIYMKTLKGIDALGLAQNKYICLKALQFIRRLCRFNPSERLGVGKHGIQEIRSHKYFQGFDWAAIAKQTLPTPFKVKASHISMSVFDLSFYGRFQLNGPLDYSNFDRFTMDEQEPPDECSGWDDDF</sequence>
<evidence type="ECO:0000256" key="10">
    <source>
        <dbReference type="ARBA" id="ARBA00047298"/>
    </source>
</evidence>
<comment type="catalytic activity">
    <reaction evidence="12">
        <text>L-threonyl-[protein] + ATP = O-phospho-L-threonyl-[protein] + ADP + H(+)</text>
        <dbReference type="Rhea" id="RHEA:46608"/>
        <dbReference type="Rhea" id="RHEA-COMP:11060"/>
        <dbReference type="Rhea" id="RHEA-COMP:11605"/>
        <dbReference type="ChEBI" id="CHEBI:15378"/>
        <dbReference type="ChEBI" id="CHEBI:30013"/>
        <dbReference type="ChEBI" id="CHEBI:30616"/>
        <dbReference type="ChEBI" id="CHEBI:61977"/>
        <dbReference type="ChEBI" id="CHEBI:456216"/>
        <dbReference type="EC" id="2.7.11.1"/>
    </reaction>
</comment>
<feature type="non-terminal residue" evidence="20">
    <location>
        <position position="1"/>
    </location>
</feature>
<keyword evidence="9" id="KW-0142">cGMP-binding</keyword>
<dbReference type="FunFam" id="1.10.510.10:FF:000024">
    <property type="entry name" value="Probable serine/threonine-protein kinase cot-1"/>
    <property type="match status" value="1"/>
</dbReference>
<keyword evidence="2" id="KW-0723">Serine/threonine-protein kinase</keyword>
<dbReference type="GO" id="GO:0030553">
    <property type="term" value="F:cGMP binding"/>
    <property type="evidence" value="ECO:0007669"/>
    <property type="project" value="UniProtKB-KW"/>
</dbReference>
<evidence type="ECO:0000256" key="4">
    <source>
        <dbReference type="ARBA" id="ARBA00022553"/>
    </source>
</evidence>
<evidence type="ECO:0000256" key="15">
    <source>
        <dbReference type="PIRSR" id="PIRSR000559-2"/>
    </source>
</evidence>
<comment type="catalytic activity">
    <reaction evidence="10">
        <text>L-threonyl-[protein] + ATP = O-phospho-L-threonyl-[protein] + ADP + H(+)</text>
        <dbReference type="Rhea" id="RHEA:46608"/>
        <dbReference type="Rhea" id="RHEA-COMP:11060"/>
        <dbReference type="Rhea" id="RHEA-COMP:11605"/>
        <dbReference type="ChEBI" id="CHEBI:15378"/>
        <dbReference type="ChEBI" id="CHEBI:30013"/>
        <dbReference type="ChEBI" id="CHEBI:30616"/>
        <dbReference type="ChEBI" id="CHEBI:61977"/>
        <dbReference type="ChEBI" id="CHEBI:456216"/>
        <dbReference type="EC" id="2.7.11.12"/>
    </reaction>
</comment>
<comment type="similarity">
    <text evidence="1">Belongs to the protein kinase superfamily. AGC Ser/Thr protein kinase family. cGMP subfamily.</text>
</comment>
<dbReference type="FunFam" id="2.60.120.10:FF:000072">
    <property type="entry name" value="cGMP-dependent protein kinase"/>
    <property type="match status" value="1"/>
</dbReference>
<evidence type="ECO:0000256" key="9">
    <source>
        <dbReference type="ARBA" id="ARBA00022992"/>
    </source>
</evidence>
<keyword evidence="6 15" id="KW-0547">Nucleotide-binding</keyword>
<dbReference type="GO" id="GO:0007010">
    <property type="term" value="P:cytoskeleton organization"/>
    <property type="evidence" value="ECO:0007669"/>
    <property type="project" value="UniProtKB-ARBA"/>
</dbReference>
<dbReference type="PROSITE" id="PS50042">
    <property type="entry name" value="CNMP_BINDING_3"/>
    <property type="match status" value="2"/>
</dbReference>
<evidence type="ECO:0000259" key="18">
    <source>
        <dbReference type="PROSITE" id="PS50042"/>
    </source>
</evidence>
<keyword evidence="5" id="KW-0808">Transferase</keyword>
<dbReference type="PRINTS" id="PR00103">
    <property type="entry name" value="CAMPKINASE"/>
</dbReference>
<comment type="catalytic activity">
    <reaction evidence="11">
        <text>L-seryl-[protein] + ATP = O-phospho-L-seryl-[protein] + ADP + H(+)</text>
        <dbReference type="Rhea" id="RHEA:17989"/>
        <dbReference type="Rhea" id="RHEA-COMP:9863"/>
        <dbReference type="Rhea" id="RHEA-COMP:11604"/>
        <dbReference type="ChEBI" id="CHEBI:15378"/>
        <dbReference type="ChEBI" id="CHEBI:29999"/>
        <dbReference type="ChEBI" id="CHEBI:30616"/>
        <dbReference type="ChEBI" id="CHEBI:83421"/>
        <dbReference type="ChEBI" id="CHEBI:456216"/>
        <dbReference type="EC" id="2.7.11.12"/>
    </reaction>
</comment>
<feature type="domain" description="Protein kinase" evidence="17">
    <location>
        <begin position="337"/>
        <end position="598"/>
    </location>
</feature>
<proteinExistence type="inferred from homology"/>
<dbReference type="PANTHER" id="PTHR24353">
    <property type="entry name" value="CYCLIC NUCLEOTIDE-DEPENDENT PROTEIN KINASE"/>
    <property type="match status" value="1"/>
</dbReference>
<dbReference type="CDD" id="cd05572">
    <property type="entry name" value="STKc_cGK"/>
    <property type="match status" value="1"/>
</dbReference>
<evidence type="ECO:0000256" key="16">
    <source>
        <dbReference type="SAM" id="MobiDB-lite"/>
    </source>
</evidence>
<dbReference type="SUPFAM" id="SSF56112">
    <property type="entry name" value="Protein kinase-like (PK-like)"/>
    <property type="match status" value="1"/>
</dbReference>